<gene>
    <name evidence="13" type="primary">xdhB</name>
    <name evidence="13" type="ordered locus">ABSDF1159</name>
</gene>
<protein>
    <submittedName>
        <fullName evidence="13">Xanthine dehydrogenase, large subunit</fullName>
        <ecNumber evidence="13">1.17.1.4</ecNumber>
    </submittedName>
</protein>
<proteinExistence type="inferred from homology"/>
<keyword evidence="5" id="KW-0001">2Fe-2S</keyword>
<dbReference type="FunFam" id="3.30.365.10:FF:000002">
    <property type="entry name" value="Xanthine dehydrogenase oxidase"/>
    <property type="match status" value="1"/>
</dbReference>
<evidence type="ECO:0000256" key="5">
    <source>
        <dbReference type="ARBA" id="ARBA00022714"/>
    </source>
</evidence>
<dbReference type="SUPFAM" id="SSF56003">
    <property type="entry name" value="Molybdenum cofactor-binding domain"/>
    <property type="match status" value="1"/>
</dbReference>
<comment type="cofactor">
    <cofactor evidence="11">
        <name>Mo-molybdopterin cytosine dinucleotide</name>
        <dbReference type="ChEBI" id="CHEBI:71308"/>
    </cofactor>
</comment>
<dbReference type="InterPro" id="IPR046867">
    <property type="entry name" value="AldOxase/xan_DH_MoCoBD2"/>
</dbReference>
<dbReference type="InterPro" id="IPR014309">
    <property type="entry name" value="Xanthine_DH_Mopterin-bd_su"/>
</dbReference>
<dbReference type="HOGENOM" id="CLU_001681_4_1_6"/>
<dbReference type="InterPro" id="IPR000674">
    <property type="entry name" value="Ald_Oxase/Xan_DH_a/b"/>
</dbReference>
<dbReference type="KEGG" id="abm:ABSDF1159"/>
<name>B0VUR7_ACIBS</name>
<dbReference type="NCBIfam" id="TIGR02965">
    <property type="entry name" value="xanthine_xdhB"/>
    <property type="match status" value="1"/>
</dbReference>
<dbReference type="InterPro" id="IPR008274">
    <property type="entry name" value="AldOxase/xan_DH_MoCoBD1"/>
</dbReference>
<feature type="domain" description="Aldehyde oxidase/xanthine dehydrogenase a/b hammerhead" evidence="12">
    <location>
        <begin position="30"/>
        <end position="140"/>
    </location>
</feature>
<dbReference type="PANTHER" id="PTHR11908:SF132">
    <property type="entry name" value="ALDEHYDE OXIDASE 1-RELATED"/>
    <property type="match status" value="1"/>
</dbReference>
<dbReference type="InterPro" id="IPR036856">
    <property type="entry name" value="Ald_Oxase/Xan_DH_a/b_sf"/>
</dbReference>
<keyword evidence="8" id="KW-0408">Iron</keyword>
<evidence type="ECO:0000256" key="9">
    <source>
        <dbReference type="ARBA" id="ARBA00023014"/>
    </source>
</evidence>
<keyword evidence="4" id="KW-0500">Molybdenum</keyword>
<dbReference type="Pfam" id="PF20256">
    <property type="entry name" value="MoCoBD_2"/>
    <property type="match status" value="1"/>
</dbReference>
<evidence type="ECO:0000256" key="8">
    <source>
        <dbReference type="ARBA" id="ARBA00023004"/>
    </source>
</evidence>
<keyword evidence="9" id="KW-0411">Iron-sulfur</keyword>
<dbReference type="SUPFAM" id="SSF54665">
    <property type="entry name" value="CO dehydrogenase molybdoprotein N-domain-like"/>
    <property type="match status" value="1"/>
</dbReference>
<dbReference type="GO" id="GO:0005506">
    <property type="term" value="F:iron ion binding"/>
    <property type="evidence" value="ECO:0007669"/>
    <property type="project" value="InterPro"/>
</dbReference>
<dbReference type="SMART" id="SM01008">
    <property type="entry name" value="Ald_Xan_dh_C"/>
    <property type="match status" value="1"/>
</dbReference>
<comment type="similarity">
    <text evidence="3">Belongs to the xanthine dehydrogenase family.</text>
</comment>
<evidence type="ECO:0000313" key="14">
    <source>
        <dbReference type="Proteomes" id="UP000001741"/>
    </source>
</evidence>
<comment type="cofactor">
    <cofactor evidence="2">
        <name>FAD</name>
        <dbReference type="ChEBI" id="CHEBI:57692"/>
    </cofactor>
</comment>
<evidence type="ECO:0000256" key="7">
    <source>
        <dbReference type="ARBA" id="ARBA00023002"/>
    </source>
</evidence>
<evidence type="ECO:0000256" key="3">
    <source>
        <dbReference type="ARBA" id="ARBA00006849"/>
    </source>
</evidence>
<dbReference type="Pfam" id="PF01315">
    <property type="entry name" value="Ald_Xan_dh_C"/>
    <property type="match status" value="1"/>
</dbReference>
<evidence type="ECO:0000256" key="6">
    <source>
        <dbReference type="ARBA" id="ARBA00022723"/>
    </source>
</evidence>
<dbReference type="InterPro" id="IPR016208">
    <property type="entry name" value="Ald_Oxase/xanthine_DH-like"/>
</dbReference>
<dbReference type="Gene3D" id="3.30.365.10">
    <property type="entry name" value="Aldehyde oxidase/xanthine dehydrogenase, molybdopterin binding domain"/>
    <property type="match status" value="4"/>
</dbReference>
<comment type="cofactor">
    <cofactor evidence="1">
        <name>Mo-molybdopterin</name>
        <dbReference type="ChEBI" id="CHEBI:71302"/>
    </cofactor>
</comment>
<dbReference type="PANTHER" id="PTHR11908">
    <property type="entry name" value="XANTHINE DEHYDROGENASE"/>
    <property type="match status" value="1"/>
</dbReference>
<reference evidence="13 14" key="1">
    <citation type="journal article" date="2008" name="PLoS ONE">
        <title>Comparative analysis of Acinetobacters: three genomes for three lifestyles.</title>
        <authorList>
            <person name="Vallenet D."/>
            <person name="Nordmann P."/>
            <person name="Barbe V."/>
            <person name="Poirel L."/>
            <person name="Mangenot S."/>
            <person name="Bataille E."/>
            <person name="Dossat C."/>
            <person name="Gas S."/>
            <person name="Kreimeyer A."/>
            <person name="Lenoble P."/>
            <person name="Oztas S."/>
            <person name="Poulain J."/>
            <person name="Segurens B."/>
            <person name="Robert C."/>
            <person name="Abergel C."/>
            <person name="Claverie J.M."/>
            <person name="Raoult D."/>
            <person name="Medigue C."/>
            <person name="Weissenbach J."/>
            <person name="Cruveiller S."/>
        </authorList>
    </citation>
    <scope>NUCLEOTIDE SEQUENCE [LARGE SCALE GENOMIC DNA]</scope>
    <source>
        <strain evidence="13 14">SDF</strain>
    </source>
</reference>
<evidence type="ECO:0000256" key="10">
    <source>
        <dbReference type="ARBA" id="ARBA00034078"/>
    </source>
</evidence>
<evidence type="ECO:0000256" key="2">
    <source>
        <dbReference type="ARBA" id="ARBA00001974"/>
    </source>
</evidence>
<comment type="cofactor">
    <cofactor evidence="10">
        <name>[2Fe-2S] cluster</name>
        <dbReference type="ChEBI" id="CHEBI:190135"/>
    </cofactor>
</comment>
<evidence type="ECO:0000259" key="12">
    <source>
        <dbReference type="SMART" id="SM01008"/>
    </source>
</evidence>
<dbReference type="Pfam" id="PF02738">
    <property type="entry name" value="MoCoBD_1"/>
    <property type="match status" value="1"/>
</dbReference>
<dbReference type="FunFam" id="3.30.365.10:FF:000001">
    <property type="entry name" value="Xanthine dehydrogenase oxidase"/>
    <property type="match status" value="1"/>
</dbReference>
<accession>B0VUR7</accession>
<keyword evidence="7 13" id="KW-0560">Oxidoreductase</keyword>
<dbReference type="InterPro" id="IPR037165">
    <property type="entry name" value="AldOxase/xan_DH_Mopterin-bd_sf"/>
</dbReference>
<organism evidence="13 14">
    <name type="scientific">Acinetobacter baumannii (strain SDF)</name>
    <dbReference type="NCBI Taxonomy" id="509170"/>
    <lineage>
        <taxon>Bacteria</taxon>
        <taxon>Pseudomonadati</taxon>
        <taxon>Pseudomonadota</taxon>
        <taxon>Gammaproteobacteria</taxon>
        <taxon>Moraxellales</taxon>
        <taxon>Moraxellaceae</taxon>
        <taxon>Acinetobacter</taxon>
        <taxon>Acinetobacter calcoaceticus/baumannii complex</taxon>
    </lineage>
</organism>
<evidence type="ECO:0000256" key="4">
    <source>
        <dbReference type="ARBA" id="ARBA00022505"/>
    </source>
</evidence>
<evidence type="ECO:0000256" key="1">
    <source>
        <dbReference type="ARBA" id="ARBA00001924"/>
    </source>
</evidence>
<dbReference type="Proteomes" id="UP000001741">
    <property type="component" value="Chromosome"/>
</dbReference>
<dbReference type="Gene3D" id="3.90.1170.50">
    <property type="entry name" value="Aldehyde oxidase/xanthine dehydrogenase, a/b hammerhead"/>
    <property type="match status" value="1"/>
</dbReference>
<dbReference type="EMBL" id="CU468230">
    <property type="protein sequence ID" value="CAP00509.1"/>
    <property type="molecule type" value="Genomic_DNA"/>
</dbReference>
<dbReference type="AlphaFoldDB" id="B0VUR7"/>
<evidence type="ECO:0000313" key="13">
    <source>
        <dbReference type="EMBL" id="CAP00509.1"/>
    </source>
</evidence>
<evidence type="ECO:0000256" key="11">
    <source>
        <dbReference type="ARBA" id="ARBA00053029"/>
    </source>
</evidence>
<dbReference type="EC" id="1.17.1.4" evidence="13"/>
<keyword evidence="6" id="KW-0479">Metal-binding</keyword>
<sequence>MNQTIDLNISKKSAKAGDSIPHESAHLHVTGQATYATYIDDLPELENTLHLAVGFSNCAKGKISKFDLDAVRQADGVHAVFSAKDIEVENNWGPIVKDDPIFAEEQVEFYGQALFVVVAESYQQARQAVRLAKIEYVPETPILTIQDAIKKESWVLPPVEFSHGEVEQAFQNAAHQLSGAIELGGQEHFYLEGQISYAIPQENQSLKVYCSTQHPTEMQLLICHALGMNMHQVSVESRRMGGGFGGKESQSAQWACIASLAAQKTGRPCKLRLDRDDDMSATGKRHGFAYEWSVAFDDTGILQGLKVQLASNCGFSADLSGPVNERAICHIGNAYYLNAVELRNLRCKTNTVSNTAYRGFGGPQGMFVIENIIDDIARYLGCDPVEIRQRNFFAEQPGGGRDRMHYGAEVRDNVAPKLVAELLQSSDYAKRRQTIHAFNQNNDIIKRGIALTPLMFGISFNAVHYNQAGALVYVYMDGTVAITHGGTEMGQGLYTKVRQVAAHELGLPIDSVRLIATDTSRVPNTSATAASSGADLNGKAVQNACIKIRERLAKLAAEISQSEADQVQFEDSMVSTANGHSWTFPDLVQRAYMARVQLWDSGFYKTPEIHYDQVNHLGRPFFYYAYGAAVSEVAIDTLTGEMKVLRADILHDVGQSINPAIDIGQIEGGFVQGMGWLTTEELYWQPQGPHAGRLFTHAPSTYKIPTSVDIPHIFNVKLFNNQNQADTIYRSKAVGEPPFMLALSVFSAIRQAVQAAIPENAPLVLNAPATAEEILRAIAIGRGKALAARPQAKM</sequence>
<dbReference type="GO" id="GO:0004854">
    <property type="term" value="F:xanthine dehydrogenase activity"/>
    <property type="evidence" value="ECO:0007669"/>
    <property type="project" value="UniProtKB-EC"/>
</dbReference>
<dbReference type="GO" id="GO:0051537">
    <property type="term" value="F:2 iron, 2 sulfur cluster binding"/>
    <property type="evidence" value="ECO:0007669"/>
    <property type="project" value="UniProtKB-KW"/>
</dbReference>
<dbReference type="GO" id="GO:0030151">
    <property type="term" value="F:molybdenum ion binding"/>
    <property type="evidence" value="ECO:0007669"/>
    <property type="project" value="InterPro"/>
</dbReference>